<proteinExistence type="predicted"/>
<organism evidence="1 2">
    <name type="scientific">Henosepilachna vigintioctopunctata</name>
    <dbReference type="NCBI Taxonomy" id="420089"/>
    <lineage>
        <taxon>Eukaryota</taxon>
        <taxon>Metazoa</taxon>
        <taxon>Ecdysozoa</taxon>
        <taxon>Arthropoda</taxon>
        <taxon>Hexapoda</taxon>
        <taxon>Insecta</taxon>
        <taxon>Pterygota</taxon>
        <taxon>Neoptera</taxon>
        <taxon>Endopterygota</taxon>
        <taxon>Coleoptera</taxon>
        <taxon>Polyphaga</taxon>
        <taxon>Cucujiformia</taxon>
        <taxon>Coccinelloidea</taxon>
        <taxon>Coccinellidae</taxon>
        <taxon>Epilachninae</taxon>
        <taxon>Epilachnini</taxon>
        <taxon>Henosepilachna</taxon>
    </lineage>
</organism>
<name>A0AAW1VG50_9CUCU</name>
<dbReference type="EMBL" id="JARQZJ010000138">
    <property type="protein sequence ID" value="KAK9892768.1"/>
    <property type="molecule type" value="Genomic_DNA"/>
</dbReference>
<dbReference type="AlphaFoldDB" id="A0AAW1VG50"/>
<reference evidence="1 2" key="1">
    <citation type="submission" date="2023-03" db="EMBL/GenBank/DDBJ databases">
        <title>Genome insight into feeding habits of ladybird beetles.</title>
        <authorList>
            <person name="Li H.-S."/>
            <person name="Huang Y.-H."/>
            <person name="Pang H."/>
        </authorList>
    </citation>
    <scope>NUCLEOTIDE SEQUENCE [LARGE SCALE GENOMIC DNA]</scope>
    <source>
        <strain evidence="1">SYSU_2023b</strain>
        <tissue evidence="1">Whole body</tissue>
    </source>
</reference>
<evidence type="ECO:0000313" key="1">
    <source>
        <dbReference type="EMBL" id="KAK9892768.1"/>
    </source>
</evidence>
<gene>
    <name evidence="1" type="ORF">WA026_021958</name>
</gene>
<feature type="non-terminal residue" evidence="1">
    <location>
        <position position="82"/>
    </location>
</feature>
<accession>A0AAW1VG50</accession>
<evidence type="ECO:0000313" key="2">
    <source>
        <dbReference type="Proteomes" id="UP001431783"/>
    </source>
</evidence>
<protein>
    <submittedName>
        <fullName evidence="1">Uncharacterized protein</fullName>
    </submittedName>
</protein>
<keyword evidence="2" id="KW-1185">Reference proteome</keyword>
<dbReference type="Proteomes" id="UP001431783">
    <property type="component" value="Unassembled WGS sequence"/>
</dbReference>
<sequence>MCLIRQTKTDYYRKQIDKNKDNSRGLWNIVNEAKETKIEISEIENIQGDKLIKEKREIANEFNKYFSEIGVNLAKKIGKTPE</sequence>
<comment type="caution">
    <text evidence="1">The sequence shown here is derived from an EMBL/GenBank/DDBJ whole genome shotgun (WGS) entry which is preliminary data.</text>
</comment>